<organism evidence="1 2">
    <name type="scientific">Cellulomonas xylanilytica</name>
    <dbReference type="NCBI Taxonomy" id="233583"/>
    <lineage>
        <taxon>Bacteria</taxon>
        <taxon>Bacillati</taxon>
        <taxon>Actinomycetota</taxon>
        <taxon>Actinomycetes</taxon>
        <taxon>Micrococcales</taxon>
        <taxon>Cellulomonadaceae</taxon>
        <taxon>Cellulomonas</taxon>
    </lineage>
</organism>
<accession>A0A510UYP4</accession>
<proteinExistence type="predicted"/>
<sequence>MHGDPPGQTPIEPYRSATVRSDLYSGETVGIPVVVVSRAPAPPSPAEWLCVRQTLGHERHWFAWVPAERVTAR</sequence>
<gene>
    <name evidence="1" type="ORF">CXY01_01560</name>
</gene>
<dbReference type="EMBL" id="BJUB01000001">
    <property type="protein sequence ID" value="GEK19636.1"/>
    <property type="molecule type" value="Genomic_DNA"/>
</dbReference>
<evidence type="ECO:0000313" key="2">
    <source>
        <dbReference type="Proteomes" id="UP000321118"/>
    </source>
</evidence>
<evidence type="ECO:0000313" key="1">
    <source>
        <dbReference type="EMBL" id="GEK19636.1"/>
    </source>
</evidence>
<protein>
    <submittedName>
        <fullName evidence="1">Uncharacterized protein</fullName>
    </submittedName>
</protein>
<keyword evidence="2" id="KW-1185">Reference proteome</keyword>
<name>A0A510UYP4_9CELL</name>
<dbReference type="Proteomes" id="UP000321118">
    <property type="component" value="Unassembled WGS sequence"/>
</dbReference>
<reference evidence="1 2" key="1">
    <citation type="submission" date="2019-07" db="EMBL/GenBank/DDBJ databases">
        <title>Whole genome shotgun sequence of Cellulomonas xylanilytica NBRC 101102.</title>
        <authorList>
            <person name="Hosoyama A."/>
            <person name="Uohara A."/>
            <person name="Ohji S."/>
            <person name="Ichikawa N."/>
        </authorList>
    </citation>
    <scope>NUCLEOTIDE SEQUENCE [LARGE SCALE GENOMIC DNA]</scope>
    <source>
        <strain evidence="1 2">NBRC 101102</strain>
    </source>
</reference>
<comment type="caution">
    <text evidence="1">The sequence shown here is derived from an EMBL/GenBank/DDBJ whole genome shotgun (WGS) entry which is preliminary data.</text>
</comment>
<dbReference type="AlphaFoldDB" id="A0A510UYP4"/>